<dbReference type="GO" id="GO:0043856">
    <property type="term" value="F:anti-sigma factor antagonist activity"/>
    <property type="evidence" value="ECO:0007669"/>
    <property type="project" value="TreeGrafter"/>
</dbReference>
<dbReference type="CDD" id="cd07043">
    <property type="entry name" value="STAS_anti-anti-sigma_factors"/>
    <property type="match status" value="1"/>
</dbReference>
<reference evidence="2" key="2">
    <citation type="submission" date="2022-06" db="EMBL/GenBank/DDBJ databases">
        <title>Thermospira aquatica gen. nov., sp. nov.</title>
        <authorList>
            <person name="Ben Ali Gam Z."/>
            <person name="Labat M."/>
        </authorList>
    </citation>
    <scope>NUCLEOTIDE SEQUENCE</scope>
    <source>
        <strain evidence="2">F1F22</strain>
    </source>
</reference>
<dbReference type="EMBL" id="CP073355">
    <property type="protein sequence ID" value="URA09608.1"/>
    <property type="molecule type" value="Genomic_DNA"/>
</dbReference>
<dbReference type="KEGG" id="taqu:KDW03_08940"/>
<accession>A0AAX3BBL2</accession>
<dbReference type="PANTHER" id="PTHR33495">
    <property type="entry name" value="ANTI-SIGMA FACTOR ANTAGONIST TM_1081-RELATED-RELATED"/>
    <property type="match status" value="1"/>
</dbReference>
<evidence type="ECO:0000259" key="1">
    <source>
        <dbReference type="PROSITE" id="PS50801"/>
    </source>
</evidence>
<dbReference type="InterPro" id="IPR002645">
    <property type="entry name" value="STAS_dom"/>
</dbReference>
<gene>
    <name evidence="2" type="ORF">KDW03_08940</name>
</gene>
<dbReference type="SUPFAM" id="SSF52091">
    <property type="entry name" value="SpoIIaa-like"/>
    <property type="match status" value="1"/>
</dbReference>
<dbReference type="Gene3D" id="3.30.750.24">
    <property type="entry name" value="STAS domain"/>
    <property type="match status" value="1"/>
</dbReference>
<feature type="domain" description="STAS" evidence="1">
    <location>
        <begin position="1"/>
        <end position="110"/>
    </location>
</feature>
<name>A0AAX3BBL2_9SPIR</name>
<dbReference type="Pfam" id="PF01740">
    <property type="entry name" value="STAS"/>
    <property type="match status" value="1"/>
</dbReference>
<reference evidence="2" key="1">
    <citation type="submission" date="2021-04" db="EMBL/GenBank/DDBJ databases">
        <authorList>
            <person name="Postec A."/>
        </authorList>
    </citation>
    <scope>NUCLEOTIDE SEQUENCE</scope>
    <source>
        <strain evidence="2">F1F22</strain>
    </source>
</reference>
<dbReference type="PROSITE" id="PS50801">
    <property type="entry name" value="STAS"/>
    <property type="match status" value="1"/>
</dbReference>
<dbReference type="Proteomes" id="UP001056539">
    <property type="component" value="Chromosome"/>
</dbReference>
<dbReference type="AlphaFoldDB" id="A0AAX3BBL2"/>
<evidence type="ECO:0000313" key="2">
    <source>
        <dbReference type="EMBL" id="URA09608.1"/>
    </source>
</evidence>
<dbReference type="RefSeq" id="WP_271434743.1">
    <property type="nucleotide sequence ID" value="NZ_CP073355.1"/>
</dbReference>
<sequence length="111" mass="12420">MLEQFFEKDGVVVVRLKGHLSAENLSPAVKFVEKKLSEGRFLFIFDLSEVSWMGSMALGLLASVIREALVHNTRVRLVGPSPQIISLLEDTSLLPLCHVYATLDEAFLSFR</sequence>
<keyword evidence="3" id="KW-1185">Reference proteome</keyword>
<protein>
    <submittedName>
        <fullName evidence="2">STAS domain-containing protein</fullName>
    </submittedName>
</protein>
<organism evidence="2 3">
    <name type="scientific">Thermospira aquatica</name>
    <dbReference type="NCBI Taxonomy" id="2828656"/>
    <lineage>
        <taxon>Bacteria</taxon>
        <taxon>Pseudomonadati</taxon>
        <taxon>Spirochaetota</taxon>
        <taxon>Spirochaetia</taxon>
        <taxon>Brevinematales</taxon>
        <taxon>Thermospiraceae</taxon>
        <taxon>Thermospira</taxon>
    </lineage>
</organism>
<dbReference type="InterPro" id="IPR036513">
    <property type="entry name" value="STAS_dom_sf"/>
</dbReference>
<evidence type="ECO:0000313" key="3">
    <source>
        <dbReference type="Proteomes" id="UP001056539"/>
    </source>
</evidence>
<proteinExistence type="predicted"/>